<gene>
    <name evidence="1" type="ORF">CCACVL1_07009</name>
</gene>
<proteinExistence type="predicted"/>
<evidence type="ECO:0000313" key="1">
    <source>
        <dbReference type="EMBL" id="OMO91821.1"/>
    </source>
</evidence>
<dbReference type="EMBL" id="AWWV01008277">
    <property type="protein sequence ID" value="OMO91821.1"/>
    <property type="molecule type" value="Genomic_DNA"/>
</dbReference>
<protein>
    <submittedName>
        <fullName evidence="1">DNA glycosylase</fullName>
    </submittedName>
</protein>
<sequence>MARVKKRKVKKPRSGLKKKEKSFLNGYLLLMRACIEYKGIEVSENGRVRF</sequence>
<accession>A0A1R3JAG1</accession>
<organism evidence="1 2">
    <name type="scientific">Corchorus capsularis</name>
    <name type="common">Jute</name>
    <dbReference type="NCBI Taxonomy" id="210143"/>
    <lineage>
        <taxon>Eukaryota</taxon>
        <taxon>Viridiplantae</taxon>
        <taxon>Streptophyta</taxon>
        <taxon>Embryophyta</taxon>
        <taxon>Tracheophyta</taxon>
        <taxon>Spermatophyta</taxon>
        <taxon>Magnoliopsida</taxon>
        <taxon>eudicotyledons</taxon>
        <taxon>Gunneridae</taxon>
        <taxon>Pentapetalae</taxon>
        <taxon>rosids</taxon>
        <taxon>malvids</taxon>
        <taxon>Malvales</taxon>
        <taxon>Malvaceae</taxon>
        <taxon>Grewioideae</taxon>
        <taxon>Apeibeae</taxon>
        <taxon>Corchorus</taxon>
    </lineage>
</organism>
<name>A0A1R3JAG1_COCAP</name>
<comment type="caution">
    <text evidence="1">The sequence shown here is derived from an EMBL/GenBank/DDBJ whole genome shotgun (WGS) entry which is preliminary data.</text>
</comment>
<dbReference type="OMA" id="MRACIEY"/>
<keyword evidence="2" id="KW-1185">Reference proteome</keyword>
<evidence type="ECO:0000313" key="2">
    <source>
        <dbReference type="Proteomes" id="UP000188268"/>
    </source>
</evidence>
<dbReference type="Proteomes" id="UP000188268">
    <property type="component" value="Unassembled WGS sequence"/>
</dbReference>
<reference evidence="1 2" key="1">
    <citation type="submission" date="2013-09" db="EMBL/GenBank/DDBJ databases">
        <title>Corchorus capsularis genome sequencing.</title>
        <authorList>
            <person name="Alam M."/>
            <person name="Haque M.S."/>
            <person name="Islam M.S."/>
            <person name="Emdad E.M."/>
            <person name="Islam M.M."/>
            <person name="Ahmed B."/>
            <person name="Halim A."/>
            <person name="Hossen Q.M.M."/>
            <person name="Hossain M.Z."/>
            <person name="Ahmed R."/>
            <person name="Khan M.M."/>
            <person name="Islam R."/>
            <person name="Rashid M.M."/>
            <person name="Khan S.A."/>
            <person name="Rahman M.S."/>
            <person name="Alam M."/>
        </authorList>
    </citation>
    <scope>NUCLEOTIDE SEQUENCE [LARGE SCALE GENOMIC DNA]</scope>
    <source>
        <strain evidence="2">cv. CVL-1</strain>
        <tissue evidence="1">Whole seedling</tissue>
    </source>
</reference>
<dbReference type="AlphaFoldDB" id="A0A1R3JAG1"/>
<dbReference type="Gramene" id="OMO91821">
    <property type="protein sequence ID" value="OMO91821"/>
    <property type="gene ID" value="CCACVL1_07009"/>
</dbReference>